<evidence type="ECO:0000313" key="4">
    <source>
        <dbReference type="Proteomes" id="UP000013520"/>
    </source>
</evidence>
<dbReference type="eggNOG" id="COG0789">
    <property type="taxonomic scope" value="Bacteria"/>
</dbReference>
<proteinExistence type="predicted"/>
<dbReference type="Proteomes" id="UP000013520">
    <property type="component" value="Chromosome"/>
</dbReference>
<feature type="domain" description="HTH merR-type" evidence="2">
    <location>
        <begin position="3"/>
        <end position="71"/>
    </location>
</feature>
<dbReference type="InterPro" id="IPR009061">
    <property type="entry name" value="DNA-bd_dom_put_sf"/>
</dbReference>
<gene>
    <name evidence="3" type="ORF">Desgi_1240</name>
</gene>
<accession>R4KJQ0</accession>
<protein>
    <submittedName>
        <fullName evidence="3">Putative transcriptional regulator</fullName>
    </submittedName>
</protein>
<keyword evidence="1" id="KW-0238">DNA-binding</keyword>
<dbReference type="SUPFAM" id="SSF46955">
    <property type="entry name" value="Putative DNA-binding domain"/>
    <property type="match status" value="1"/>
</dbReference>
<dbReference type="GO" id="GO:0003677">
    <property type="term" value="F:DNA binding"/>
    <property type="evidence" value="ECO:0007669"/>
    <property type="project" value="UniProtKB-KW"/>
</dbReference>
<dbReference type="RefSeq" id="WP_006524249.1">
    <property type="nucleotide sequence ID" value="NC_021184.1"/>
</dbReference>
<sequence length="144" mass="16593">MKYYKIGTIAQLAGVSRRTIDYYTNLGLLKPIRSENNYRYYTGHTLARLKIIETLKAQRFTLEEIREQMTMLDQDQAGHPDNPINIDYIRKQIKQLEEQLTQLQPAATGLDSSQAAVLSRQVMLRGMAVMNALIIYINEITIMI</sequence>
<reference evidence="3 4" key="1">
    <citation type="submission" date="2012-01" db="EMBL/GenBank/DDBJ databases">
        <title>Complete sequence of Desulfotomaculum gibsoniae DSM 7213.</title>
        <authorList>
            <consortium name="US DOE Joint Genome Institute"/>
            <person name="Lucas S."/>
            <person name="Han J."/>
            <person name="Lapidus A."/>
            <person name="Cheng J.-F."/>
            <person name="Goodwin L."/>
            <person name="Pitluck S."/>
            <person name="Peters L."/>
            <person name="Ovchinnikova G."/>
            <person name="Teshima H."/>
            <person name="Detter J.C."/>
            <person name="Han C."/>
            <person name="Tapia R."/>
            <person name="Land M."/>
            <person name="Hauser L."/>
            <person name="Kyrpides N."/>
            <person name="Ivanova N."/>
            <person name="Pagani I."/>
            <person name="Parshina S."/>
            <person name="Plugge C."/>
            <person name="Muyzer G."/>
            <person name="Kuever J."/>
            <person name="Ivanova A."/>
            <person name="Nazina T."/>
            <person name="Klenk H.-P."/>
            <person name="Brambilla E."/>
            <person name="Spring S."/>
            <person name="Stams A.F."/>
            <person name="Woyke T."/>
        </authorList>
    </citation>
    <scope>NUCLEOTIDE SEQUENCE [LARGE SCALE GENOMIC DNA]</scope>
    <source>
        <strain evidence="3 4">DSM 7213</strain>
    </source>
</reference>
<dbReference type="PROSITE" id="PS50937">
    <property type="entry name" value="HTH_MERR_2"/>
    <property type="match status" value="1"/>
</dbReference>
<evidence type="ECO:0000259" key="2">
    <source>
        <dbReference type="PROSITE" id="PS50937"/>
    </source>
</evidence>
<dbReference type="Gene3D" id="1.10.1660.10">
    <property type="match status" value="1"/>
</dbReference>
<dbReference type="HOGENOM" id="CLU_060077_6_1_9"/>
<dbReference type="PANTHER" id="PTHR30204">
    <property type="entry name" value="REDOX-CYCLING DRUG-SENSING TRANSCRIPTIONAL ACTIVATOR SOXR"/>
    <property type="match status" value="1"/>
</dbReference>
<dbReference type="PANTHER" id="PTHR30204:SF95">
    <property type="entry name" value="HTH-TYPE TRANSCRIPTIONAL REGULATOR CUER"/>
    <property type="match status" value="1"/>
</dbReference>
<dbReference type="InterPro" id="IPR047057">
    <property type="entry name" value="MerR_fam"/>
</dbReference>
<dbReference type="EMBL" id="CP003273">
    <property type="protein sequence ID" value="AGL00755.1"/>
    <property type="molecule type" value="Genomic_DNA"/>
</dbReference>
<dbReference type="Pfam" id="PF13411">
    <property type="entry name" value="MerR_1"/>
    <property type="match status" value="1"/>
</dbReference>
<dbReference type="OrthoDB" id="9791488at2"/>
<dbReference type="STRING" id="767817.Desgi_1240"/>
<evidence type="ECO:0000313" key="3">
    <source>
        <dbReference type="EMBL" id="AGL00755.1"/>
    </source>
</evidence>
<keyword evidence="4" id="KW-1185">Reference proteome</keyword>
<dbReference type="InterPro" id="IPR000551">
    <property type="entry name" value="MerR-type_HTH_dom"/>
</dbReference>
<dbReference type="SMART" id="SM00422">
    <property type="entry name" value="HTH_MERR"/>
    <property type="match status" value="1"/>
</dbReference>
<dbReference type="AlphaFoldDB" id="R4KJQ0"/>
<name>R4KJQ0_9FIRM</name>
<dbReference type="KEGG" id="dgi:Desgi_1240"/>
<organism evidence="3 4">
    <name type="scientific">Desulfoscipio gibsoniae DSM 7213</name>
    <dbReference type="NCBI Taxonomy" id="767817"/>
    <lineage>
        <taxon>Bacteria</taxon>
        <taxon>Bacillati</taxon>
        <taxon>Bacillota</taxon>
        <taxon>Clostridia</taxon>
        <taxon>Eubacteriales</taxon>
        <taxon>Desulfallaceae</taxon>
        <taxon>Desulfoscipio</taxon>
    </lineage>
</organism>
<dbReference type="GO" id="GO:0003700">
    <property type="term" value="F:DNA-binding transcription factor activity"/>
    <property type="evidence" value="ECO:0007669"/>
    <property type="project" value="InterPro"/>
</dbReference>
<evidence type="ECO:0000256" key="1">
    <source>
        <dbReference type="ARBA" id="ARBA00023125"/>
    </source>
</evidence>